<gene>
    <name evidence="1" type="ORF">DR999_PMT10715</name>
</gene>
<keyword evidence="2" id="KW-1185">Reference proteome</keyword>
<reference evidence="1 2" key="1">
    <citation type="submission" date="2019-04" db="EMBL/GenBank/DDBJ databases">
        <title>Draft genome of the big-headed turtle Platysternon megacephalum.</title>
        <authorList>
            <person name="Gong S."/>
        </authorList>
    </citation>
    <scope>NUCLEOTIDE SEQUENCE [LARGE SCALE GENOMIC DNA]</scope>
    <source>
        <strain evidence="1">DO16091913</strain>
        <tissue evidence="1">Muscle</tissue>
    </source>
</reference>
<sequence length="142" mass="15566">MGRGEGTGHTCQARANSFDSYSRCFCGFPTRAMQRIWGGGKLGAAGSSGPTDPDHFFLNPSQVHALCCQESLPLLGLHRCRMEVLGTIEGEWVGQRQLGLNSYFRVGREGWKEPCHLVSDVSSTGDLPLGGEILNRFEFFLV</sequence>
<proteinExistence type="predicted"/>
<name>A0A4D9ED66_9SAUR</name>
<protein>
    <submittedName>
        <fullName evidence="1">DBIRD complex subunit ZNF326</fullName>
    </submittedName>
</protein>
<evidence type="ECO:0000313" key="2">
    <source>
        <dbReference type="Proteomes" id="UP000297703"/>
    </source>
</evidence>
<reference evidence="1 2" key="2">
    <citation type="submission" date="2019-04" db="EMBL/GenBank/DDBJ databases">
        <title>The genome sequence of big-headed turtle.</title>
        <authorList>
            <person name="Gong S."/>
        </authorList>
    </citation>
    <scope>NUCLEOTIDE SEQUENCE [LARGE SCALE GENOMIC DNA]</scope>
    <source>
        <strain evidence="1">DO16091913</strain>
        <tissue evidence="1">Muscle</tissue>
    </source>
</reference>
<dbReference type="EMBL" id="QXTE01000096">
    <property type="protein sequence ID" value="TFK06405.1"/>
    <property type="molecule type" value="Genomic_DNA"/>
</dbReference>
<evidence type="ECO:0000313" key="1">
    <source>
        <dbReference type="EMBL" id="TFK06405.1"/>
    </source>
</evidence>
<accession>A0A4D9ED66</accession>
<organism evidence="1 2">
    <name type="scientific">Platysternon megacephalum</name>
    <name type="common">big-headed turtle</name>
    <dbReference type="NCBI Taxonomy" id="55544"/>
    <lineage>
        <taxon>Eukaryota</taxon>
        <taxon>Metazoa</taxon>
        <taxon>Chordata</taxon>
        <taxon>Craniata</taxon>
        <taxon>Vertebrata</taxon>
        <taxon>Euteleostomi</taxon>
        <taxon>Archelosauria</taxon>
        <taxon>Testudinata</taxon>
        <taxon>Testudines</taxon>
        <taxon>Cryptodira</taxon>
        <taxon>Durocryptodira</taxon>
        <taxon>Testudinoidea</taxon>
        <taxon>Platysternidae</taxon>
        <taxon>Platysternon</taxon>
    </lineage>
</organism>
<comment type="caution">
    <text evidence="1">The sequence shown here is derived from an EMBL/GenBank/DDBJ whole genome shotgun (WGS) entry which is preliminary data.</text>
</comment>
<dbReference type="AlphaFoldDB" id="A0A4D9ED66"/>
<dbReference type="Proteomes" id="UP000297703">
    <property type="component" value="Unassembled WGS sequence"/>
</dbReference>